<sequence>MGTRRRKAFIFLVRPVHAVLLPVTPPGNGNALLAFAGELFFGAGLVAACDDILVRLVFAVVLVVALPPAGYAVAVLTPELRLRTCTLFASDFVRSVRAVCVGVAVPRQGYALVAGGALELTGRTVVGCVYCPTQLSHVEDDSDEEPRRRRRRAVPPYDAHCAGPRFDPTDALVSSTPPHPNPHAGHTVQT</sequence>
<evidence type="ECO:0008006" key="5">
    <source>
        <dbReference type="Google" id="ProtNLM"/>
    </source>
</evidence>
<keyword evidence="3" id="KW-0732">Signal</keyword>
<dbReference type="AlphaFoldDB" id="A0A6B0V1B9"/>
<name>A0A6B0V1B9_IXORI</name>
<evidence type="ECO:0000256" key="1">
    <source>
        <dbReference type="SAM" id="MobiDB-lite"/>
    </source>
</evidence>
<evidence type="ECO:0000256" key="2">
    <source>
        <dbReference type="SAM" id="Phobius"/>
    </source>
</evidence>
<proteinExistence type="predicted"/>
<feature type="signal peptide" evidence="3">
    <location>
        <begin position="1"/>
        <end position="18"/>
    </location>
</feature>
<keyword evidence="2" id="KW-1133">Transmembrane helix</keyword>
<reference evidence="4" key="1">
    <citation type="submission" date="2019-12" db="EMBL/GenBank/DDBJ databases">
        <title>An insight into the sialome of adult female Ixodes ricinus ticks feeding for 6 days.</title>
        <authorList>
            <person name="Perner J."/>
            <person name="Ribeiro J.M.C."/>
        </authorList>
    </citation>
    <scope>NUCLEOTIDE SEQUENCE</scope>
    <source>
        <strain evidence="4">Semi-engorged</strain>
        <tissue evidence="4">Salivary glands</tissue>
    </source>
</reference>
<protein>
    <recommendedName>
        <fullName evidence="5">Secreted protein</fullName>
    </recommendedName>
</protein>
<feature type="transmembrane region" description="Helical" evidence="2">
    <location>
        <begin position="56"/>
        <end position="76"/>
    </location>
</feature>
<keyword evidence="2" id="KW-0472">Membrane</keyword>
<dbReference type="EMBL" id="GIFC01013533">
    <property type="protein sequence ID" value="MXU95616.1"/>
    <property type="molecule type" value="Transcribed_RNA"/>
</dbReference>
<feature type="chain" id="PRO_5025395641" description="Secreted protein" evidence="3">
    <location>
        <begin position="19"/>
        <end position="190"/>
    </location>
</feature>
<keyword evidence="2" id="KW-0812">Transmembrane</keyword>
<feature type="region of interest" description="Disordered" evidence="1">
    <location>
        <begin position="139"/>
        <end position="190"/>
    </location>
</feature>
<evidence type="ECO:0000256" key="3">
    <source>
        <dbReference type="SAM" id="SignalP"/>
    </source>
</evidence>
<organism evidence="4">
    <name type="scientific">Ixodes ricinus</name>
    <name type="common">Common tick</name>
    <name type="synonym">Acarus ricinus</name>
    <dbReference type="NCBI Taxonomy" id="34613"/>
    <lineage>
        <taxon>Eukaryota</taxon>
        <taxon>Metazoa</taxon>
        <taxon>Ecdysozoa</taxon>
        <taxon>Arthropoda</taxon>
        <taxon>Chelicerata</taxon>
        <taxon>Arachnida</taxon>
        <taxon>Acari</taxon>
        <taxon>Parasitiformes</taxon>
        <taxon>Ixodida</taxon>
        <taxon>Ixodoidea</taxon>
        <taxon>Ixodidae</taxon>
        <taxon>Ixodinae</taxon>
        <taxon>Ixodes</taxon>
    </lineage>
</organism>
<evidence type="ECO:0000313" key="4">
    <source>
        <dbReference type="EMBL" id="MXU95616.1"/>
    </source>
</evidence>
<accession>A0A6B0V1B9</accession>